<evidence type="ECO:0000256" key="1">
    <source>
        <dbReference type="SAM" id="MobiDB-lite"/>
    </source>
</evidence>
<reference evidence="2 3" key="1">
    <citation type="journal article" date="2012" name="Nat. Genet.">
        <title>Plasmodium cynomolgi genome sequences provide insight into Plasmodium vivax and the monkey malaria clade.</title>
        <authorList>
            <person name="Tachibana S."/>
            <person name="Sullivan S.A."/>
            <person name="Kawai S."/>
            <person name="Nakamura S."/>
            <person name="Kim H.R."/>
            <person name="Goto N."/>
            <person name="Arisue N."/>
            <person name="Palacpac N.M.Q."/>
            <person name="Honma H."/>
            <person name="Yagi M."/>
            <person name="Tougan T."/>
            <person name="Katakai Y."/>
            <person name="Kaneko O."/>
            <person name="Mita T."/>
            <person name="Kita K."/>
            <person name="Yasutomi Y."/>
            <person name="Sutton P.L."/>
            <person name="Shakhbatyan R."/>
            <person name="Horii T."/>
            <person name="Yasunaga T."/>
            <person name="Barnwell J.W."/>
            <person name="Escalante A.A."/>
            <person name="Carlton J.M."/>
            <person name="Tanabe K."/>
        </authorList>
    </citation>
    <scope>NUCLEOTIDE SEQUENCE [LARGE SCALE GENOMIC DNA]</scope>
    <source>
        <strain evidence="2 3">B</strain>
    </source>
</reference>
<organism evidence="2 3">
    <name type="scientific">Plasmodium cynomolgi (strain B)</name>
    <dbReference type="NCBI Taxonomy" id="1120755"/>
    <lineage>
        <taxon>Eukaryota</taxon>
        <taxon>Sar</taxon>
        <taxon>Alveolata</taxon>
        <taxon>Apicomplexa</taxon>
        <taxon>Aconoidasida</taxon>
        <taxon>Haemosporida</taxon>
        <taxon>Plasmodiidae</taxon>
        <taxon>Plasmodium</taxon>
        <taxon>Plasmodium (Plasmodium)</taxon>
    </lineage>
</organism>
<dbReference type="RefSeq" id="XP_004225147.1">
    <property type="nucleotide sequence ID" value="XM_004225099.1"/>
</dbReference>
<evidence type="ECO:0000313" key="2">
    <source>
        <dbReference type="EMBL" id="GAB69200.1"/>
    </source>
</evidence>
<dbReference type="GeneID" id="14695582"/>
<dbReference type="Proteomes" id="UP000006319">
    <property type="component" value="Chromosome 14"/>
</dbReference>
<dbReference type="VEuPathDB" id="PlasmoDB:PCYB_146290"/>
<proteinExistence type="predicted"/>
<feature type="compositionally biased region" description="Basic and acidic residues" evidence="1">
    <location>
        <begin position="686"/>
        <end position="722"/>
    </location>
</feature>
<name>K6V1X5_PLACD</name>
<protein>
    <submittedName>
        <fullName evidence="2">Uncharacterized protein</fullName>
    </submittedName>
</protein>
<sequence>MKLCSRLRDVLANCSSRKADKECIEYVKKILKEKNKKSEEQTKELFEFLANIIYEDLERDILKIKENGYQEVLCDFLFYLFKYMRRVNVKKCYKLVRKVTIMDVSTSDNTDNMSDGKGDGKGDQVKNRSPFRMVPFLLSSNILIYLEMLKREDSKNMQQDEHYFYQSMKNIMMSKKYVLMLSQVIGSVVTKFPNFPHFIDTSFNLYLYVRNGLVPFFLKNVYKRITDLFQLKGKEINTKFTVKKYYGFLFYVYFIYKLKIITCLHLNPSSTYSLLNDSVQLSTILDLYSHVLRDYKNILHLCFTVISNKKNNKTVLNTFCLAIIYLVNLLHANHNDILNVFPESTKNNSSLFKKYRDVFSMYRKLFDAMFKLSEEPSFSLSKVKLAVFCNLSSGRFNNHFVSKREKQRKEKWMYRQNYATKEGQTRDGQIAHTHNADQNKAASDSTNLHREANNLIVEWLAKKKGHISKQELVQLTYRTVTEHDYSCFVVFSFLYMLTRRFIRLYDFSPVLHDIVFCKPFRIGEIIMEMEASAASKKQSGNSVESGNSVKSSKRVESGKRVQSSKRVESSKRVKSSKSVVPAKKIPTTELANILYNNAFLNLLKDKLCLYLNIDGNILNLFFMNELYKFVNNRDLNYKNLHYLLAHDTGTRYYRMNVLLLLQKIVLRNVLRYALSLGGQANNGRESSGREKSGREKSGREKSGREKSGKEINDQENNGREINEQENNGQENDCEAVGDQVDAAHLHAGGGSQLALLFTKQNKKLKMLNINEFALGTKELKAAAEKKEENTFTILKSIDFVDITDSAEKKSLQFDMNIINIAVNQLTKESFTTLKSLISLQNKKKDQTKMYMKNLRSLEILLKCTYNFVNEFLAIIHLTKLGKKCILCCNGKRQHILCTQNYYEKVKNKKKKIKTTEREVHLQFEPTFGKKCAKRNNFLVVKKLIKLCVSIMKKGKKNPSEEKQKRRHCNIQTVELSKVIFFFLTF</sequence>
<dbReference type="OrthoDB" id="372595at2759"/>
<keyword evidence="3" id="KW-1185">Reference proteome</keyword>
<dbReference type="AlphaFoldDB" id="K6V1X5"/>
<dbReference type="eggNOG" id="ENOG502QQEE">
    <property type="taxonomic scope" value="Eukaryota"/>
</dbReference>
<feature type="compositionally biased region" description="Basic and acidic residues" evidence="1">
    <location>
        <begin position="553"/>
        <end position="571"/>
    </location>
</feature>
<evidence type="ECO:0000313" key="3">
    <source>
        <dbReference type="Proteomes" id="UP000006319"/>
    </source>
</evidence>
<dbReference type="EMBL" id="DF157106">
    <property type="protein sequence ID" value="GAB69200.1"/>
    <property type="molecule type" value="Genomic_DNA"/>
</dbReference>
<feature type="compositionally biased region" description="Polar residues" evidence="1">
    <location>
        <begin position="537"/>
        <end position="550"/>
    </location>
</feature>
<dbReference type="PhylomeDB" id="K6V1X5"/>
<gene>
    <name evidence="2" type="ORF">PCYB_146290</name>
</gene>
<accession>K6V1X5</accession>
<feature type="region of interest" description="Disordered" evidence="1">
    <location>
        <begin position="680"/>
        <end position="731"/>
    </location>
</feature>
<feature type="region of interest" description="Disordered" evidence="1">
    <location>
        <begin position="537"/>
        <end position="575"/>
    </location>
</feature>
<dbReference type="KEGG" id="pcy:PCYB_146290"/>